<sequence length="221" mass="24666">MSNGAPSQVPGWYITFQTAVLMQLPRPGQIDQNTAEVWSGNQGALKGVLPDALLPAKKVGLSASNEAFVLLNDFGVVTVPDEMSVDAFSERWAGKLNRYNKGITDADFPSLSHVLKPGDKLRVKAFQQVTPTWTTSKERIAFLEKQPGNVFLGMQGTMLAFEQKRDRLHKGRSYASFAAKTGDQRVPSVHAYSDGYFDIDLCLFKEPWDKRHVFFGFSYVR</sequence>
<protein>
    <submittedName>
        <fullName evidence="1">Uncharacterized protein</fullName>
    </submittedName>
</protein>
<evidence type="ECO:0000313" key="1">
    <source>
        <dbReference type="EMBL" id="OGM93307.1"/>
    </source>
</evidence>
<reference evidence="1 2" key="1">
    <citation type="journal article" date="2016" name="Nat. Commun.">
        <title>Thousands of microbial genomes shed light on interconnected biogeochemical processes in an aquifer system.</title>
        <authorList>
            <person name="Anantharaman K."/>
            <person name="Brown C.T."/>
            <person name="Hug L.A."/>
            <person name="Sharon I."/>
            <person name="Castelle C.J."/>
            <person name="Probst A.J."/>
            <person name="Thomas B.C."/>
            <person name="Singh A."/>
            <person name="Wilkins M.J."/>
            <person name="Karaoz U."/>
            <person name="Brodie E.L."/>
            <person name="Williams K.H."/>
            <person name="Hubbard S.S."/>
            <person name="Banfield J.F."/>
        </authorList>
    </citation>
    <scope>NUCLEOTIDE SEQUENCE [LARGE SCALE GENOMIC DNA]</scope>
</reference>
<organism evidence="1 2">
    <name type="scientific">Candidatus Wolfebacteria bacterium RIFOXYB1_FULL_54_12</name>
    <dbReference type="NCBI Taxonomy" id="1802559"/>
    <lineage>
        <taxon>Bacteria</taxon>
        <taxon>Candidatus Wolfeibacteriota</taxon>
    </lineage>
</organism>
<gene>
    <name evidence="1" type="ORF">A2372_02825</name>
</gene>
<accession>A0A1F8DXN2</accession>
<dbReference type="AlphaFoldDB" id="A0A1F8DXN2"/>
<evidence type="ECO:0000313" key="2">
    <source>
        <dbReference type="Proteomes" id="UP000176422"/>
    </source>
</evidence>
<name>A0A1F8DXN2_9BACT</name>
<proteinExistence type="predicted"/>
<comment type="caution">
    <text evidence="1">The sequence shown here is derived from an EMBL/GenBank/DDBJ whole genome shotgun (WGS) entry which is preliminary data.</text>
</comment>
<dbReference type="Proteomes" id="UP000176422">
    <property type="component" value="Unassembled WGS sequence"/>
</dbReference>
<dbReference type="EMBL" id="MGIT01000001">
    <property type="protein sequence ID" value="OGM93307.1"/>
    <property type="molecule type" value="Genomic_DNA"/>
</dbReference>